<proteinExistence type="predicted"/>
<evidence type="ECO:0000313" key="1">
    <source>
        <dbReference type="EMBL" id="KAJ8108313.1"/>
    </source>
</evidence>
<gene>
    <name evidence="1" type="ORF">OPT61_g8260</name>
</gene>
<name>A0ACC2I039_9PLEO</name>
<protein>
    <submittedName>
        <fullName evidence="1">Uncharacterized protein</fullName>
    </submittedName>
</protein>
<organism evidence="1 2">
    <name type="scientific">Boeremia exigua</name>
    <dbReference type="NCBI Taxonomy" id="749465"/>
    <lineage>
        <taxon>Eukaryota</taxon>
        <taxon>Fungi</taxon>
        <taxon>Dikarya</taxon>
        <taxon>Ascomycota</taxon>
        <taxon>Pezizomycotina</taxon>
        <taxon>Dothideomycetes</taxon>
        <taxon>Pleosporomycetidae</taxon>
        <taxon>Pleosporales</taxon>
        <taxon>Pleosporineae</taxon>
        <taxon>Didymellaceae</taxon>
        <taxon>Boeremia</taxon>
    </lineage>
</organism>
<keyword evidence="2" id="KW-1185">Reference proteome</keyword>
<evidence type="ECO:0000313" key="2">
    <source>
        <dbReference type="Proteomes" id="UP001153331"/>
    </source>
</evidence>
<comment type="caution">
    <text evidence="1">The sequence shown here is derived from an EMBL/GenBank/DDBJ whole genome shotgun (WGS) entry which is preliminary data.</text>
</comment>
<dbReference type="Proteomes" id="UP001153331">
    <property type="component" value="Unassembled WGS sequence"/>
</dbReference>
<sequence>MSQTTLPSSTPVTMSETAESSTITVYLSDDTNYIRWDSKESQGHTTEPFVAASAGWGFVDWWPRRQTAAEKTLQKLNQQIREESVYLPYKYTVCFEADDYRYSDGTLPIRLLIGTIAPEFSYSFRNGSEVWATLQDSSHTNPGIKLLSRLVDGTLVELPCSSWTAIKKILRFDSTNEAHLLKPTGINELIMQIQYCFLVAAAGGLHGFDGQGLPINPQIADVLKAVAYRTAVEDLFLGEDKITSYDIAGVLESGSLHERS</sequence>
<reference evidence="1" key="1">
    <citation type="submission" date="2022-11" db="EMBL/GenBank/DDBJ databases">
        <title>Genome Sequence of Boeremia exigua.</title>
        <authorList>
            <person name="Buettner E."/>
        </authorList>
    </citation>
    <scope>NUCLEOTIDE SEQUENCE</scope>
    <source>
        <strain evidence="1">CU02</strain>
    </source>
</reference>
<dbReference type="EMBL" id="JAPHNI010000767">
    <property type="protein sequence ID" value="KAJ8108313.1"/>
    <property type="molecule type" value="Genomic_DNA"/>
</dbReference>
<accession>A0ACC2I039</accession>